<protein>
    <submittedName>
        <fullName evidence="1">Uncharacterized protein</fullName>
    </submittedName>
</protein>
<dbReference type="AlphaFoldDB" id="A0A2P2NV38"/>
<dbReference type="EMBL" id="GGEC01065825">
    <property type="protein sequence ID" value="MBX46309.1"/>
    <property type="molecule type" value="Transcribed_RNA"/>
</dbReference>
<organism evidence="1">
    <name type="scientific">Rhizophora mucronata</name>
    <name type="common">Asiatic mangrove</name>
    <dbReference type="NCBI Taxonomy" id="61149"/>
    <lineage>
        <taxon>Eukaryota</taxon>
        <taxon>Viridiplantae</taxon>
        <taxon>Streptophyta</taxon>
        <taxon>Embryophyta</taxon>
        <taxon>Tracheophyta</taxon>
        <taxon>Spermatophyta</taxon>
        <taxon>Magnoliopsida</taxon>
        <taxon>eudicotyledons</taxon>
        <taxon>Gunneridae</taxon>
        <taxon>Pentapetalae</taxon>
        <taxon>rosids</taxon>
        <taxon>fabids</taxon>
        <taxon>Malpighiales</taxon>
        <taxon>Rhizophoraceae</taxon>
        <taxon>Rhizophora</taxon>
    </lineage>
</organism>
<sequence>MFLSPQPPRFWVAHPAGFMNALPFCS</sequence>
<accession>A0A2P2NV38</accession>
<reference evidence="1" key="1">
    <citation type="submission" date="2018-02" db="EMBL/GenBank/DDBJ databases">
        <title>Rhizophora mucronata_Transcriptome.</title>
        <authorList>
            <person name="Meera S.P."/>
            <person name="Sreeshan A."/>
            <person name="Augustine A."/>
        </authorList>
    </citation>
    <scope>NUCLEOTIDE SEQUENCE</scope>
    <source>
        <tissue evidence="1">Leaf</tissue>
    </source>
</reference>
<proteinExistence type="predicted"/>
<name>A0A2P2NV38_RHIMU</name>
<evidence type="ECO:0000313" key="1">
    <source>
        <dbReference type="EMBL" id="MBX46309.1"/>
    </source>
</evidence>